<dbReference type="AlphaFoldDB" id="A0AAD1U5T7"/>
<keyword evidence="2" id="KW-1185">Reference proteome</keyword>
<dbReference type="Proteomes" id="UP001295684">
    <property type="component" value="Unassembled WGS sequence"/>
</dbReference>
<sequence length="80" mass="8977">MSICYMAIVPLCSQTNLMEMALLNTKMYGCARGLFSSLEIHGITSRTSCMGKSSTIITGISQRRSVNEISNLKWWERTHS</sequence>
<dbReference type="EMBL" id="CAMPGE010003655">
    <property type="protein sequence ID" value="CAI2362496.1"/>
    <property type="molecule type" value="Genomic_DNA"/>
</dbReference>
<comment type="caution">
    <text evidence="1">The sequence shown here is derived from an EMBL/GenBank/DDBJ whole genome shotgun (WGS) entry which is preliminary data.</text>
</comment>
<proteinExistence type="predicted"/>
<organism evidence="1 2">
    <name type="scientific">Euplotes crassus</name>
    <dbReference type="NCBI Taxonomy" id="5936"/>
    <lineage>
        <taxon>Eukaryota</taxon>
        <taxon>Sar</taxon>
        <taxon>Alveolata</taxon>
        <taxon>Ciliophora</taxon>
        <taxon>Intramacronucleata</taxon>
        <taxon>Spirotrichea</taxon>
        <taxon>Hypotrichia</taxon>
        <taxon>Euplotida</taxon>
        <taxon>Euplotidae</taxon>
        <taxon>Moneuplotes</taxon>
    </lineage>
</organism>
<gene>
    <name evidence="1" type="ORF">ECRASSUSDP1_LOCUS3820</name>
</gene>
<accession>A0AAD1U5T7</accession>
<evidence type="ECO:0000313" key="2">
    <source>
        <dbReference type="Proteomes" id="UP001295684"/>
    </source>
</evidence>
<protein>
    <submittedName>
        <fullName evidence="1">Uncharacterized protein</fullName>
    </submittedName>
</protein>
<evidence type="ECO:0000313" key="1">
    <source>
        <dbReference type="EMBL" id="CAI2362496.1"/>
    </source>
</evidence>
<name>A0AAD1U5T7_EUPCR</name>
<reference evidence="1" key="1">
    <citation type="submission" date="2023-07" db="EMBL/GenBank/DDBJ databases">
        <authorList>
            <consortium name="AG Swart"/>
            <person name="Singh M."/>
            <person name="Singh A."/>
            <person name="Seah K."/>
            <person name="Emmerich C."/>
        </authorList>
    </citation>
    <scope>NUCLEOTIDE SEQUENCE</scope>
    <source>
        <strain evidence="1">DP1</strain>
    </source>
</reference>